<reference evidence="10" key="1">
    <citation type="submission" date="2023-03" db="EMBL/GenBank/DDBJ databases">
        <authorList>
            <person name="Julca I."/>
        </authorList>
    </citation>
    <scope>NUCLEOTIDE SEQUENCE</scope>
</reference>
<keyword evidence="6 9" id="KW-1133">Transmembrane helix</keyword>
<dbReference type="CDD" id="cd03499">
    <property type="entry name" value="SQR_TypeC_SdhC"/>
    <property type="match status" value="1"/>
</dbReference>
<dbReference type="InterPro" id="IPR014314">
    <property type="entry name" value="Succ_DH_cytb556"/>
</dbReference>
<dbReference type="GO" id="GO:0006121">
    <property type="term" value="P:mitochondrial electron transport, succinate to ubiquinone"/>
    <property type="evidence" value="ECO:0007669"/>
    <property type="project" value="TreeGrafter"/>
</dbReference>
<dbReference type="InterPro" id="IPR000701">
    <property type="entry name" value="SuccDH_FuR_B_TM-su"/>
</dbReference>
<evidence type="ECO:0000313" key="11">
    <source>
        <dbReference type="Proteomes" id="UP001161247"/>
    </source>
</evidence>
<keyword evidence="7" id="KW-0408">Iron</keyword>
<organism evidence="10 11">
    <name type="scientific">Oldenlandia corymbosa var. corymbosa</name>
    <dbReference type="NCBI Taxonomy" id="529605"/>
    <lineage>
        <taxon>Eukaryota</taxon>
        <taxon>Viridiplantae</taxon>
        <taxon>Streptophyta</taxon>
        <taxon>Embryophyta</taxon>
        <taxon>Tracheophyta</taxon>
        <taxon>Spermatophyta</taxon>
        <taxon>Magnoliopsida</taxon>
        <taxon>eudicotyledons</taxon>
        <taxon>Gunneridae</taxon>
        <taxon>Pentapetalae</taxon>
        <taxon>asterids</taxon>
        <taxon>lamiids</taxon>
        <taxon>Gentianales</taxon>
        <taxon>Rubiaceae</taxon>
        <taxon>Rubioideae</taxon>
        <taxon>Spermacoceae</taxon>
        <taxon>Hedyotis-Oldenlandia complex</taxon>
        <taxon>Oldenlandia</taxon>
    </lineage>
</organism>
<accession>A0AAV1DUF0</accession>
<proteinExistence type="predicted"/>
<evidence type="ECO:0000256" key="7">
    <source>
        <dbReference type="ARBA" id="ARBA00023004"/>
    </source>
</evidence>
<keyword evidence="11" id="KW-1185">Reference proteome</keyword>
<keyword evidence="3" id="KW-0349">Heme</keyword>
<evidence type="ECO:0000256" key="2">
    <source>
        <dbReference type="ARBA" id="ARBA00011313"/>
    </source>
</evidence>
<evidence type="ECO:0000313" key="10">
    <source>
        <dbReference type="EMBL" id="CAI9111459.1"/>
    </source>
</evidence>
<dbReference type="Pfam" id="PF01127">
    <property type="entry name" value="Sdh_cyt"/>
    <property type="match status" value="1"/>
</dbReference>
<dbReference type="SUPFAM" id="SSF81343">
    <property type="entry name" value="Fumarate reductase respiratory complex transmembrane subunits"/>
    <property type="match status" value="1"/>
</dbReference>
<evidence type="ECO:0000256" key="1">
    <source>
        <dbReference type="ARBA" id="ARBA00004434"/>
    </source>
</evidence>
<evidence type="ECO:0000256" key="9">
    <source>
        <dbReference type="SAM" id="Phobius"/>
    </source>
</evidence>
<evidence type="ECO:0000256" key="6">
    <source>
        <dbReference type="ARBA" id="ARBA00022989"/>
    </source>
</evidence>
<evidence type="ECO:0000256" key="8">
    <source>
        <dbReference type="ARBA" id="ARBA00023136"/>
    </source>
</evidence>
<gene>
    <name evidence="10" type="ORF">OLC1_LOCUS18856</name>
</gene>
<dbReference type="EMBL" id="OX459123">
    <property type="protein sequence ID" value="CAI9111459.1"/>
    <property type="molecule type" value="Genomic_DNA"/>
</dbReference>
<keyword evidence="5" id="KW-0479">Metal-binding</keyword>
<dbReference type="PANTHER" id="PTHR10978">
    <property type="entry name" value="SUCCINATE DEHYDROGENASE CYTOCHROME B560 SUBUNIT"/>
    <property type="match status" value="1"/>
</dbReference>
<dbReference type="GO" id="GO:0005743">
    <property type="term" value="C:mitochondrial inner membrane"/>
    <property type="evidence" value="ECO:0007669"/>
    <property type="project" value="UniProtKB-SubCell"/>
</dbReference>
<dbReference type="PANTHER" id="PTHR10978:SF5">
    <property type="entry name" value="SUCCINATE DEHYDROGENASE CYTOCHROME B560 SUBUNIT, MITOCHONDRIAL"/>
    <property type="match status" value="1"/>
</dbReference>
<protein>
    <submittedName>
        <fullName evidence="10">OLC1v1011685C1</fullName>
    </submittedName>
</protein>
<dbReference type="InterPro" id="IPR034804">
    <property type="entry name" value="SQR/QFR_C/D"/>
</dbReference>
<keyword evidence="8 9" id="KW-0472">Membrane</keyword>
<sequence length="182" mass="19765">MSKFTRLISRTAMARLRDPSNYSSSAAIHTRGIFSPPTAAAPEEEQGIVNKRNPIFLGVGAIGGRNHSTVAAEFSSGVRPWTRPLSPHLPVYKPQSNSTSSIFNRIAGVYLTAVVLAPYFLCMKVGTVAFTYDYVYQLFFYSSKLVPISAEIAALALGYHVYKGIGHLVADASGKVGKVKRH</sequence>
<evidence type="ECO:0000256" key="4">
    <source>
        <dbReference type="ARBA" id="ARBA00022692"/>
    </source>
</evidence>
<keyword evidence="4 9" id="KW-0812">Transmembrane</keyword>
<feature type="transmembrane region" description="Helical" evidence="9">
    <location>
        <begin position="102"/>
        <end position="121"/>
    </location>
</feature>
<dbReference type="Gene3D" id="1.20.1300.10">
    <property type="entry name" value="Fumarate reductase/succinate dehydrogenase, transmembrane subunit"/>
    <property type="match status" value="1"/>
</dbReference>
<dbReference type="GO" id="GO:0009055">
    <property type="term" value="F:electron transfer activity"/>
    <property type="evidence" value="ECO:0007669"/>
    <property type="project" value="InterPro"/>
</dbReference>
<comment type="subcellular location">
    <subcellularLocation>
        <location evidence="1">Mitochondrion inner membrane</location>
        <topology evidence="1">Single-pass membrane protein</topology>
    </subcellularLocation>
</comment>
<dbReference type="GO" id="GO:0046872">
    <property type="term" value="F:metal ion binding"/>
    <property type="evidence" value="ECO:0007669"/>
    <property type="project" value="UniProtKB-KW"/>
</dbReference>
<evidence type="ECO:0000256" key="5">
    <source>
        <dbReference type="ARBA" id="ARBA00022723"/>
    </source>
</evidence>
<dbReference type="GO" id="GO:0045273">
    <property type="term" value="C:respiratory chain complex II (succinate dehydrogenase)"/>
    <property type="evidence" value="ECO:0007669"/>
    <property type="project" value="UniProtKB-ARBA"/>
</dbReference>
<dbReference type="AlphaFoldDB" id="A0AAV1DUF0"/>
<dbReference type="Proteomes" id="UP001161247">
    <property type="component" value="Chromosome 6"/>
</dbReference>
<comment type="subunit">
    <text evidence="2">Component of complex II composed of eight subunits in plants: four classical SDH subunits SDH1, SDH2, SDH3 and SDH4 (a flavoprotein (FP), an iron-sulfur protein (IP), and a cytochrome b composed of a large and a small subunit.), as well as four subunits unknown in mitochondria from bacteria and heterotrophic eukaryotes.</text>
</comment>
<dbReference type="GO" id="GO:0006099">
    <property type="term" value="P:tricarboxylic acid cycle"/>
    <property type="evidence" value="ECO:0007669"/>
    <property type="project" value="InterPro"/>
</dbReference>
<name>A0AAV1DUF0_OLDCO</name>
<evidence type="ECO:0000256" key="3">
    <source>
        <dbReference type="ARBA" id="ARBA00022617"/>
    </source>
</evidence>